<dbReference type="Gene3D" id="1.10.10.60">
    <property type="entry name" value="Homeodomain-like"/>
    <property type="match status" value="2"/>
</dbReference>
<dbReference type="InterPro" id="IPR037923">
    <property type="entry name" value="HTH-like"/>
</dbReference>
<dbReference type="InterPro" id="IPR009057">
    <property type="entry name" value="Homeodomain-like_sf"/>
</dbReference>
<accession>A0AA90K0I8</accession>
<dbReference type="InterPro" id="IPR050204">
    <property type="entry name" value="AraC_XylS_family_regulators"/>
</dbReference>
<dbReference type="PANTHER" id="PTHR46796">
    <property type="entry name" value="HTH-TYPE TRANSCRIPTIONAL ACTIVATOR RHAS-RELATED"/>
    <property type="match status" value="1"/>
</dbReference>
<keyword evidence="3" id="KW-0804">Transcription</keyword>
<evidence type="ECO:0000256" key="2">
    <source>
        <dbReference type="ARBA" id="ARBA00023125"/>
    </source>
</evidence>
<name>A0AA90K0I8_9ACTN</name>
<dbReference type="RefSeq" id="WP_271315815.1">
    <property type="nucleotide sequence ID" value="NZ_JABXJJ020000040.1"/>
</dbReference>
<dbReference type="EMBL" id="JABXJJ020000040">
    <property type="protein sequence ID" value="MDI5973076.1"/>
    <property type="molecule type" value="Genomic_DNA"/>
</dbReference>
<sequence>MSSSERARHWRPAELPGLDLLRARYVAKTFSPHTHDAFVIAAVSRGVEEFRHRGTLERAGAGTVSMINPDTPHTGRAGIPEGWTYHVLYPRPELVARIAADTTTIRGTPSFSATVVIDPRGVRLVTDLHRTAENDDMLATDILLRQTVTYLLTRYGSAEPAPAPPGAGARAAARAREILLACMAAPPALGALAAELDTGPYALLRAFRNAYGLPPHTWLTDARVRRARDLLDHGTSPADAACHVGFTDQPHLNRHFTRIVGVPPGAYQRERRNR</sequence>
<dbReference type="InterPro" id="IPR003313">
    <property type="entry name" value="AraC-bd"/>
</dbReference>
<dbReference type="InterPro" id="IPR018060">
    <property type="entry name" value="HTH_AraC"/>
</dbReference>
<dbReference type="GO" id="GO:0043565">
    <property type="term" value="F:sequence-specific DNA binding"/>
    <property type="evidence" value="ECO:0007669"/>
    <property type="project" value="InterPro"/>
</dbReference>
<evidence type="ECO:0000313" key="5">
    <source>
        <dbReference type="EMBL" id="MDI5973076.1"/>
    </source>
</evidence>
<evidence type="ECO:0000256" key="3">
    <source>
        <dbReference type="ARBA" id="ARBA00023163"/>
    </source>
</evidence>
<evidence type="ECO:0000259" key="4">
    <source>
        <dbReference type="PROSITE" id="PS01124"/>
    </source>
</evidence>
<comment type="caution">
    <text evidence="5">The sequence shown here is derived from an EMBL/GenBank/DDBJ whole genome shotgun (WGS) entry which is preliminary data.</text>
</comment>
<dbReference type="GO" id="GO:0003700">
    <property type="term" value="F:DNA-binding transcription factor activity"/>
    <property type="evidence" value="ECO:0007669"/>
    <property type="project" value="InterPro"/>
</dbReference>
<dbReference type="SUPFAM" id="SSF51215">
    <property type="entry name" value="Regulatory protein AraC"/>
    <property type="match status" value="1"/>
</dbReference>
<organism evidence="5">
    <name type="scientific">Streptantibioticus silvisoli</name>
    <dbReference type="NCBI Taxonomy" id="2705255"/>
    <lineage>
        <taxon>Bacteria</taxon>
        <taxon>Bacillati</taxon>
        <taxon>Actinomycetota</taxon>
        <taxon>Actinomycetes</taxon>
        <taxon>Kitasatosporales</taxon>
        <taxon>Streptomycetaceae</taxon>
        <taxon>Streptantibioticus</taxon>
    </lineage>
</organism>
<dbReference type="PROSITE" id="PS01124">
    <property type="entry name" value="HTH_ARAC_FAMILY_2"/>
    <property type="match status" value="1"/>
</dbReference>
<dbReference type="Pfam" id="PF12833">
    <property type="entry name" value="HTH_18"/>
    <property type="match status" value="1"/>
</dbReference>
<reference evidence="5" key="1">
    <citation type="submission" date="2023-05" db="EMBL/GenBank/DDBJ databases">
        <title>Streptantibioticus silvisoli sp. nov., acidotolerant actinomycetes 1 from pine litter.</title>
        <authorList>
            <person name="Swiecimska M."/>
            <person name="Golinska P."/>
            <person name="Sangal V."/>
            <person name="Wachnowicz B."/>
            <person name="Goodfellow M."/>
        </authorList>
    </citation>
    <scope>NUCLEOTIDE SEQUENCE</scope>
    <source>
        <strain evidence="5">SL13</strain>
    </source>
</reference>
<dbReference type="SUPFAM" id="SSF46689">
    <property type="entry name" value="Homeodomain-like"/>
    <property type="match status" value="2"/>
</dbReference>
<dbReference type="SMART" id="SM00342">
    <property type="entry name" value="HTH_ARAC"/>
    <property type="match status" value="1"/>
</dbReference>
<dbReference type="AlphaFoldDB" id="A0AA90K0I8"/>
<feature type="domain" description="HTH araC/xylS-type" evidence="4">
    <location>
        <begin position="173"/>
        <end position="270"/>
    </location>
</feature>
<keyword evidence="1" id="KW-0805">Transcription regulation</keyword>
<keyword evidence="2" id="KW-0238">DNA-binding</keyword>
<evidence type="ECO:0000256" key="1">
    <source>
        <dbReference type="ARBA" id="ARBA00023015"/>
    </source>
</evidence>
<proteinExistence type="predicted"/>
<gene>
    <name evidence="5" type="ORF">POF50_027640</name>
</gene>
<dbReference type="Pfam" id="PF02311">
    <property type="entry name" value="AraC_binding"/>
    <property type="match status" value="1"/>
</dbReference>
<protein>
    <submittedName>
        <fullName evidence="5">AraC family transcriptional regulator</fullName>
    </submittedName>
</protein>
<dbReference type="PANTHER" id="PTHR46796:SF2">
    <property type="entry name" value="TRANSCRIPTIONAL REGULATORY PROTEIN"/>
    <property type="match status" value="1"/>
</dbReference>